<keyword evidence="4" id="KW-1185">Reference proteome</keyword>
<sequence>MISTHTTEYKATALKDAEQLSTSTDYDKAISILNDALVILPNDSDVSAKKASYEKLNEEKKAVERKKKMEEFKNSQEVVAESAGIAIQSTEYKAQWPDMIQVIVRNTTEKTVKSMKVSMLGYDSNGYPVKIKRKYGSESFEFIRTAENINIISKGTFGKGNGWEVDESHGIKTVLAVVKEVDYYDGSKWTNPYYEYWLAENKEKPLH</sequence>
<dbReference type="InterPro" id="IPR043939">
    <property type="entry name" value="DUF5780"/>
</dbReference>
<gene>
    <name evidence="3" type="ORF">GON05_01665</name>
</gene>
<dbReference type="RefSeq" id="WP_157317517.1">
    <property type="nucleotide sequence ID" value="NZ_WSEM01000003.1"/>
</dbReference>
<reference evidence="3 4" key="1">
    <citation type="submission" date="2019-12" db="EMBL/GenBank/DDBJ databases">
        <authorList>
            <person name="Huq M.A."/>
        </authorList>
    </citation>
    <scope>NUCLEOTIDE SEQUENCE [LARGE SCALE GENOMIC DNA]</scope>
    <source>
        <strain evidence="3 4">MAH-34</strain>
    </source>
</reference>
<dbReference type="Pfam" id="PF19092">
    <property type="entry name" value="DUF5780"/>
    <property type="match status" value="1"/>
</dbReference>
<evidence type="ECO:0000313" key="3">
    <source>
        <dbReference type="EMBL" id="MVQ33345.1"/>
    </source>
</evidence>
<comment type="caution">
    <text evidence="3">The sequence shown here is derived from an EMBL/GenBank/DDBJ whole genome shotgun (WGS) entry which is preliminary data.</text>
</comment>
<dbReference type="EMBL" id="WSEM01000003">
    <property type="protein sequence ID" value="MVQ33345.1"/>
    <property type="molecule type" value="Genomic_DNA"/>
</dbReference>
<proteinExistence type="predicted"/>
<evidence type="ECO:0000259" key="2">
    <source>
        <dbReference type="Pfam" id="PF19092"/>
    </source>
</evidence>
<keyword evidence="1" id="KW-0175">Coiled coil</keyword>
<evidence type="ECO:0000256" key="1">
    <source>
        <dbReference type="SAM" id="Coils"/>
    </source>
</evidence>
<dbReference type="Proteomes" id="UP000467637">
    <property type="component" value="Unassembled WGS sequence"/>
</dbReference>
<feature type="domain" description="DUF5780" evidence="2">
    <location>
        <begin position="99"/>
        <end position="204"/>
    </location>
</feature>
<organism evidence="3 4">
    <name type="scientific">Paenibacillus anseongense</name>
    <dbReference type="NCBI Taxonomy" id="2682845"/>
    <lineage>
        <taxon>Bacteria</taxon>
        <taxon>Bacillati</taxon>
        <taxon>Bacillota</taxon>
        <taxon>Bacilli</taxon>
        <taxon>Bacillales</taxon>
        <taxon>Paenibacillaceae</taxon>
        <taxon>Paenibacillus</taxon>
    </lineage>
</organism>
<accession>A0ABW9U6B3</accession>
<feature type="coiled-coil region" evidence="1">
    <location>
        <begin position="46"/>
        <end position="73"/>
    </location>
</feature>
<evidence type="ECO:0000313" key="4">
    <source>
        <dbReference type="Proteomes" id="UP000467637"/>
    </source>
</evidence>
<protein>
    <recommendedName>
        <fullName evidence="2">DUF5780 domain-containing protein</fullName>
    </recommendedName>
</protein>
<name>A0ABW9U6B3_9BACL</name>